<dbReference type="Proteomes" id="UP001589733">
    <property type="component" value="Unassembled WGS sequence"/>
</dbReference>
<accession>A0ABV6ASD8</accession>
<dbReference type="EMBL" id="JBHLYR010000002">
    <property type="protein sequence ID" value="MFB9990418.1"/>
    <property type="molecule type" value="Genomic_DNA"/>
</dbReference>
<keyword evidence="2" id="KW-1185">Reference proteome</keyword>
<evidence type="ECO:0000313" key="2">
    <source>
        <dbReference type="Proteomes" id="UP001589733"/>
    </source>
</evidence>
<dbReference type="RefSeq" id="WP_380004306.1">
    <property type="nucleotide sequence ID" value="NZ_JBHLYR010000002.1"/>
</dbReference>
<sequence>MDLYVQRRATLALLVSRYSWQDTPRHSPLFLQLIDLYAEALSCQSLERLQAIEQHSLFLAGPPPLK</sequence>
<protein>
    <submittedName>
        <fullName evidence="1">Uncharacterized protein</fullName>
    </submittedName>
</protein>
<reference evidence="1 2" key="1">
    <citation type="submission" date="2024-09" db="EMBL/GenBank/DDBJ databases">
        <authorList>
            <person name="Sun Q."/>
            <person name="Mori K."/>
        </authorList>
    </citation>
    <scope>NUCLEOTIDE SEQUENCE [LARGE SCALE GENOMIC DNA]</scope>
    <source>
        <strain evidence="1 2">JCM 13503</strain>
    </source>
</reference>
<proteinExistence type="predicted"/>
<evidence type="ECO:0000313" key="1">
    <source>
        <dbReference type="EMBL" id="MFB9990418.1"/>
    </source>
</evidence>
<gene>
    <name evidence="1" type="ORF">ACFFLM_00205</name>
</gene>
<organism evidence="1 2">
    <name type="scientific">Deinococcus oregonensis</name>
    <dbReference type="NCBI Taxonomy" id="1805970"/>
    <lineage>
        <taxon>Bacteria</taxon>
        <taxon>Thermotogati</taxon>
        <taxon>Deinococcota</taxon>
        <taxon>Deinococci</taxon>
        <taxon>Deinococcales</taxon>
        <taxon>Deinococcaceae</taxon>
        <taxon>Deinococcus</taxon>
    </lineage>
</organism>
<comment type="caution">
    <text evidence="1">The sequence shown here is derived from an EMBL/GenBank/DDBJ whole genome shotgun (WGS) entry which is preliminary data.</text>
</comment>
<name>A0ABV6ASD8_9DEIO</name>